<keyword evidence="2" id="KW-1185">Reference proteome</keyword>
<evidence type="ECO:0000313" key="2">
    <source>
        <dbReference type="Proteomes" id="UP000053676"/>
    </source>
</evidence>
<protein>
    <submittedName>
        <fullName evidence="1">Uncharacterized protein</fullName>
    </submittedName>
</protein>
<dbReference type="EMBL" id="KI660323">
    <property type="protein sequence ID" value="ETN74957.1"/>
    <property type="molecule type" value="Genomic_DNA"/>
</dbReference>
<organism evidence="1 2">
    <name type="scientific">Necator americanus</name>
    <name type="common">Human hookworm</name>
    <dbReference type="NCBI Taxonomy" id="51031"/>
    <lineage>
        <taxon>Eukaryota</taxon>
        <taxon>Metazoa</taxon>
        <taxon>Ecdysozoa</taxon>
        <taxon>Nematoda</taxon>
        <taxon>Chromadorea</taxon>
        <taxon>Rhabditida</taxon>
        <taxon>Rhabditina</taxon>
        <taxon>Rhabditomorpha</taxon>
        <taxon>Strongyloidea</taxon>
        <taxon>Ancylostomatidae</taxon>
        <taxon>Bunostominae</taxon>
        <taxon>Necator</taxon>
    </lineage>
</organism>
<gene>
    <name evidence="1" type="ORF">NECAME_03872</name>
</gene>
<reference evidence="2" key="1">
    <citation type="journal article" date="2014" name="Nat. Genet.">
        <title>Genome of the human hookworm Necator americanus.</title>
        <authorList>
            <person name="Tang Y.T."/>
            <person name="Gao X."/>
            <person name="Rosa B.A."/>
            <person name="Abubucker S."/>
            <person name="Hallsworth-Pepin K."/>
            <person name="Martin J."/>
            <person name="Tyagi R."/>
            <person name="Heizer E."/>
            <person name="Zhang X."/>
            <person name="Bhonagiri-Palsikar V."/>
            <person name="Minx P."/>
            <person name="Warren W.C."/>
            <person name="Wang Q."/>
            <person name="Zhan B."/>
            <person name="Hotez P.J."/>
            <person name="Sternberg P.W."/>
            <person name="Dougall A."/>
            <person name="Gaze S.T."/>
            <person name="Mulvenna J."/>
            <person name="Sotillo J."/>
            <person name="Ranganathan S."/>
            <person name="Rabelo E.M."/>
            <person name="Wilson R.K."/>
            <person name="Felgner P.L."/>
            <person name="Bethony J."/>
            <person name="Hawdon J.M."/>
            <person name="Gasser R.B."/>
            <person name="Loukas A."/>
            <person name="Mitreva M."/>
        </authorList>
    </citation>
    <scope>NUCLEOTIDE SEQUENCE [LARGE SCALE GENOMIC DNA]</scope>
</reference>
<dbReference type="Proteomes" id="UP000053676">
    <property type="component" value="Unassembled WGS sequence"/>
</dbReference>
<accession>W2T1V7</accession>
<sequence>MYLNTRSIKKGVPDFKKRFDLFKQRYGLRLRAVSWVTVCYDLPYAYHLIRTAENLTVDERSHSRRCKVKRRRLCSIALFKSLTTVHLHDPKRLIDIRRKP</sequence>
<evidence type="ECO:0000313" key="1">
    <source>
        <dbReference type="EMBL" id="ETN74957.1"/>
    </source>
</evidence>
<dbReference type="OrthoDB" id="5865539at2759"/>
<proteinExistence type="predicted"/>
<dbReference type="AlphaFoldDB" id="W2T1V7"/>
<dbReference type="KEGG" id="nai:NECAME_03872"/>
<name>W2T1V7_NECAM</name>